<evidence type="ECO:0000256" key="2">
    <source>
        <dbReference type="ARBA" id="ARBA00022485"/>
    </source>
</evidence>
<evidence type="ECO:0000256" key="8">
    <source>
        <dbReference type="ARBA" id="ARBA00023004"/>
    </source>
</evidence>
<keyword evidence="5 11" id="KW-0479">Metal-binding</keyword>
<dbReference type="SUPFAM" id="SSF55124">
    <property type="entry name" value="Nitrite/Sulfite reductase N-terminal domain-like"/>
    <property type="match status" value="2"/>
</dbReference>
<keyword evidence="4 11" id="KW-0349">Heme</keyword>
<organism evidence="15 16">
    <name type="scientific">Hymenobacter saemangeumensis</name>
    <dbReference type="NCBI Taxonomy" id="1084522"/>
    <lineage>
        <taxon>Bacteria</taxon>
        <taxon>Pseudomonadati</taxon>
        <taxon>Bacteroidota</taxon>
        <taxon>Cytophagia</taxon>
        <taxon>Cytophagales</taxon>
        <taxon>Hymenobacteraceae</taxon>
        <taxon>Hymenobacter</taxon>
    </lineage>
</organism>
<evidence type="ECO:0000256" key="9">
    <source>
        <dbReference type="ARBA" id="ARBA00023014"/>
    </source>
</evidence>
<dbReference type="EMBL" id="BAABGZ010000068">
    <property type="protein sequence ID" value="GAA4363308.1"/>
    <property type="molecule type" value="Genomic_DNA"/>
</dbReference>
<evidence type="ECO:0000313" key="15">
    <source>
        <dbReference type="EMBL" id="GAA4363308.1"/>
    </source>
</evidence>
<comment type="cofactor">
    <cofactor evidence="11">
        <name>[4Fe-4S] cluster</name>
        <dbReference type="ChEBI" id="CHEBI:49883"/>
    </cofactor>
    <text evidence="11">Binds 1 [4Fe-4S] cluster per subunit.</text>
</comment>
<feature type="region of interest" description="Disordered" evidence="12">
    <location>
        <begin position="191"/>
        <end position="213"/>
    </location>
</feature>
<evidence type="ECO:0000256" key="3">
    <source>
        <dbReference type="ARBA" id="ARBA00022605"/>
    </source>
</evidence>
<dbReference type="InterPro" id="IPR045169">
    <property type="entry name" value="NO2/SO3_Rdtase_4Fe4S_prot"/>
</dbReference>
<dbReference type="PRINTS" id="PR00397">
    <property type="entry name" value="SIROHAEM"/>
</dbReference>
<comment type="pathway">
    <text evidence="11">Sulfur metabolism; hydrogen sulfide biosynthesis; hydrogen sulfide from sulfite (NADPH route): step 1/1.</text>
</comment>
<feature type="domain" description="Nitrite/Sulfite reductase ferredoxin-like" evidence="14">
    <location>
        <begin position="360"/>
        <end position="426"/>
    </location>
</feature>
<evidence type="ECO:0000256" key="6">
    <source>
        <dbReference type="ARBA" id="ARBA00022857"/>
    </source>
</evidence>
<feature type="compositionally biased region" description="Polar residues" evidence="12">
    <location>
        <begin position="200"/>
        <end position="211"/>
    </location>
</feature>
<comment type="catalytic activity">
    <reaction evidence="11">
        <text>hydrogen sulfide + 3 NADP(+) + 3 H2O = sulfite + 3 NADPH + 4 H(+)</text>
        <dbReference type="Rhea" id="RHEA:13801"/>
        <dbReference type="ChEBI" id="CHEBI:15377"/>
        <dbReference type="ChEBI" id="CHEBI:15378"/>
        <dbReference type="ChEBI" id="CHEBI:17359"/>
        <dbReference type="ChEBI" id="CHEBI:29919"/>
        <dbReference type="ChEBI" id="CHEBI:57783"/>
        <dbReference type="ChEBI" id="CHEBI:58349"/>
        <dbReference type="EC" id="1.8.1.2"/>
    </reaction>
</comment>
<evidence type="ECO:0000256" key="10">
    <source>
        <dbReference type="ARBA" id="ARBA00023192"/>
    </source>
</evidence>
<dbReference type="Pfam" id="PF03460">
    <property type="entry name" value="NIR_SIR_ferr"/>
    <property type="match status" value="2"/>
</dbReference>
<dbReference type="RefSeq" id="WP_345237103.1">
    <property type="nucleotide sequence ID" value="NZ_BAABGZ010000068.1"/>
</dbReference>
<dbReference type="InterPro" id="IPR006067">
    <property type="entry name" value="NO2/SO3_Rdtase_4Fe4S_dom"/>
</dbReference>
<reference evidence="16" key="1">
    <citation type="journal article" date="2019" name="Int. J. Syst. Evol. Microbiol.">
        <title>The Global Catalogue of Microorganisms (GCM) 10K type strain sequencing project: providing services to taxonomists for standard genome sequencing and annotation.</title>
        <authorList>
            <consortium name="The Broad Institute Genomics Platform"/>
            <consortium name="The Broad Institute Genome Sequencing Center for Infectious Disease"/>
            <person name="Wu L."/>
            <person name="Ma J."/>
        </authorList>
    </citation>
    <scope>NUCLEOTIDE SEQUENCE [LARGE SCALE GENOMIC DNA]</scope>
    <source>
        <strain evidence="16">JCM 17923</strain>
    </source>
</reference>
<evidence type="ECO:0000256" key="4">
    <source>
        <dbReference type="ARBA" id="ARBA00022617"/>
    </source>
</evidence>
<evidence type="ECO:0000256" key="11">
    <source>
        <dbReference type="HAMAP-Rule" id="MF_01540"/>
    </source>
</evidence>
<proteinExistence type="inferred from homology"/>
<evidence type="ECO:0000259" key="13">
    <source>
        <dbReference type="Pfam" id="PF01077"/>
    </source>
</evidence>
<dbReference type="PROSITE" id="PS00365">
    <property type="entry name" value="NIR_SIR"/>
    <property type="match status" value="1"/>
</dbReference>
<dbReference type="Gene3D" id="3.30.413.10">
    <property type="entry name" value="Sulfite Reductase Hemoprotein, domain 1"/>
    <property type="match status" value="2"/>
</dbReference>
<name>A0ABP8IMS3_9BACT</name>
<protein>
    <recommendedName>
        <fullName evidence="11">Sulfite reductase [NADPH] hemoprotein beta-component</fullName>
        <shortName evidence="11">SiR-HP</shortName>
        <shortName evidence="11">SiRHP</shortName>
        <ecNumber evidence="11">1.8.1.2</ecNumber>
    </recommendedName>
</protein>
<comment type="caution">
    <text evidence="15">The sequence shown here is derived from an EMBL/GenBank/DDBJ whole genome shotgun (WGS) entry which is preliminary data.</text>
</comment>
<dbReference type="InterPro" id="IPR036136">
    <property type="entry name" value="Nit/Sulf_reduc_fer-like_dom_sf"/>
</dbReference>
<dbReference type="InterPro" id="IPR045854">
    <property type="entry name" value="NO2/SO3_Rdtase_4Fe4S_sf"/>
</dbReference>
<evidence type="ECO:0000259" key="14">
    <source>
        <dbReference type="Pfam" id="PF03460"/>
    </source>
</evidence>
<evidence type="ECO:0000256" key="1">
    <source>
        <dbReference type="ARBA" id="ARBA00010429"/>
    </source>
</evidence>
<sequence length="581" mass="64519">MADTLKLSEVEHVKQASAYLRGTLAQSLRNPISGALFPDDTHLIKFHGSYQQTDRDLDSERKRQKLEPLYSFMIRVRVPGGAASAQQWQRIDELADTYANGTIKLTTRQAFQFHGVLKRDLKSTIRGFNEALLDSIAGCGDVNRNVMCNPNPHESAVHGQVFAVATAISAHLTPRSTAYWELWLNGEQQPSPLPEKALSDNGQPTTDNSNEVEPIYGKTYLPRKFKIALALPPYNDTDIFANDIGLIAIEENGELLGFNVAAGGGLGMTFGMPETYPRLADLLGFVPADKAVDVCEKVVIIQRDWGNRENRKLSRLKYTLDRVGLPAFVAELEQRLGYKLAPARPYRFESSSDAFGWSGDAKGLSHLTLFIEGGRVRDTEAVTLKSALREIAGFHTGDFRLTGNQNLILANIEPRHRARIQAVLEAHNAWPATARQTALRRNSLACVALNTCSQAFAEAERYLPQLLDKLDTAIRAHGLENDGILLRMTGCPNGCARPYLGEIGLVGKAPGRYNLYLGASYAGERLNKLYREMLDEAGILRELTPLLADYARQRQPRERFGDFVLRQGYVQATTHGLDFHN</sequence>
<dbReference type="PANTHER" id="PTHR11493">
    <property type="entry name" value="SULFITE REDUCTASE [NADPH] SUBUNIT BETA-RELATED"/>
    <property type="match status" value="1"/>
</dbReference>
<keyword evidence="3 11" id="KW-0028">Amino-acid biosynthesis</keyword>
<dbReference type="Pfam" id="PF01077">
    <property type="entry name" value="NIR_SIR"/>
    <property type="match status" value="1"/>
</dbReference>
<feature type="binding site" evidence="11">
    <location>
        <position position="446"/>
    </location>
    <ligand>
        <name>[4Fe-4S] cluster</name>
        <dbReference type="ChEBI" id="CHEBI:49883"/>
    </ligand>
</feature>
<keyword evidence="2 11" id="KW-0004">4Fe-4S</keyword>
<comment type="function">
    <text evidence="11">Component of the sulfite reductase complex that catalyzes the 6-electron reduction of sulfite to sulfide. This is one of several activities required for the biosynthesis of L-cysteine from sulfate.</text>
</comment>
<comment type="similarity">
    <text evidence="1 11">Belongs to the nitrite and sulfite reductase 4Fe-4S domain family.</text>
</comment>
<evidence type="ECO:0000256" key="12">
    <source>
        <dbReference type="SAM" id="MobiDB-lite"/>
    </source>
</evidence>
<comment type="subunit">
    <text evidence="11">Alpha(8)-beta(8). The alpha component is a flavoprotein, the beta component is a hemoprotein.</text>
</comment>
<dbReference type="InterPro" id="IPR005117">
    <property type="entry name" value="NiRdtase/SiRdtase_haem-b_fer"/>
</dbReference>
<keyword evidence="8 11" id="KW-0408">Iron</keyword>
<dbReference type="SUPFAM" id="SSF56014">
    <property type="entry name" value="Nitrite and sulphite reductase 4Fe-4S domain-like"/>
    <property type="match status" value="2"/>
</dbReference>
<accession>A0ABP8IMS3</accession>
<keyword evidence="9 11" id="KW-0411">Iron-sulfur</keyword>
<dbReference type="NCBIfam" id="NF010029">
    <property type="entry name" value="PRK13504.1"/>
    <property type="match status" value="1"/>
</dbReference>
<feature type="binding site" description="axial binding residue" evidence="11">
    <location>
        <position position="495"/>
    </location>
    <ligand>
        <name>siroheme</name>
        <dbReference type="ChEBI" id="CHEBI:60052"/>
    </ligand>
    <ligandPart>
        <name>Fe</name>
        <dbReference type="ChEBI" id="CHEBI:18248"/>
    </ligandPart>
</feature>
<dbReference type="PANTHER" id="PTHR11493:SF47">
    <property type="entry name" value="SULFITE REDUCTASE [NADPH] SUBUNIT BETA"/>
    <property type="match status" value="1"/>
</dbReference>
<feature type="binding site" evidence="11">
    <location>
        <position position="491"/>
    </location>
    <ligand>
        <name>[4Fe-4S] cluster</name>
        <dbReference type="ChEBI" id="CHEBI:49883"/>
    </ligand>
</feature>
<keyword evidence="16" id="KW-1185">Reference proteome</keyword>
<keyword evidence="10 11" id="KW-0198">Cysteine biosynthesis</keyword>
<feature type="domain" description="Nitrite/sulphite reductase 4Fe-4S" evidence="13">
    <location>
        <begin position="193"/>
        <end position="339"/>
    </location>
</feature>
<dbReference type="InterPro" id="IPR006066">
    <property type="entry name" value="NO2/SO3_Rdtase_FeS/sirohaem_BS"/>
</dbReference>
<dbReference type="Proteomes" id="UP001501153">
    <property type="component" value="Unassembled WGS sequence"/>
</dbReference>
<dbReference type="EC" id="1.8.1.2" evidence="11"/>
<feature type="domain" description="Nitrite/Sulfite reductase ferredoxin-like" evidence="14">
    <location>
        <begin position="71"/>
        <end position="128"/>
    </location>
</feature>
<keyword evidence="7 11" id="KW-0560">Oxidoreductase</keyword>
<gene>
    <name evidence="11 15" type="primary">cysI</name>
    <name evidence="15" type="ORF">GCM10023185_31930</name>
</gene>
<dbReference type="InterPro" id="IPR011786">
    <property type="entry name" value="CysI"/>
</dbReference>
<comment type="cofactor">
    <cofactor evidence="11">
        <name>siroheme</name>
        <dbReference type="ChEBI" id="CHEBI:60052"/>
    </cofactor>
    <text evidence="11">Binds 1 siroheme per subunit.</text>
</comment>
<keyword evidence="6 11" id="KW-0521">NADP</keyword>
<evidence type="ECO:0000313" key="16">
    <source>
        <dbReference type="Proteomes" id="UP001501153"/>
    </source>
</evidence>
<feature type="binding site" evidence="11">
    <location>
        <position position="452"/>
    </location>
    <ligand>
        <name>[4Fe-4S] cluster</name>
        <dbReference type="ChEBI" id="CHEBI:49883"/>
    </ligand>
</feature>
<feature type="binding site" evidence="11">
    <location>
        <position position="495"/>
    </location>
    <ligand>
        <name>[4Fe-4S] cluster</name>
        <dbReference type="ChEBI" id="CHEBI:49883"/>
    </ligand>
</feature>
<evidence type="ECO:0000256" key="5">
    <source>
        <dbReference type="ARBA" id="ARBA00022723"/>
    </source>
</evidence>
<dbReference type="HAMAP" id="MF_01540">
    <property type="entry name" value="CysI"/>
    <property type="match status" value="1"/>
</dbReference>
<dbReference type="Gene3D" id="3.90.480.20">
    <property type="match status" value="1"/>
</dbReference>
<evidence type="ECO:0000256" key="7">
    <source>
        <dbReference type="ARBA" id="ARBA00023002"/>
    </source>
</evidence>